<evidence type="ECO:0000313" key="1">
    <source>
        <dbReference type="EMBL" id="GCC38789.1"/>
    </source>
</evidence>
<evidence type="ECO:0000313" key="2">
    <source>
        <dbReference type="Proteomes" id="UP000287033"/>
    </source>
</evidence>
<gene>
    <name evidence="1" type="ORF">chiPu_0023154</name>
</gene>
<proteinExistence type="predicted"/>
<reference evidence="1 2" key="1">
    <citation type="journal article" date="2018" name="Nat. Ecol. Evol.">
        <title>Shark genomes provide insights into elasmobranch evolution and the origin of vertebrates.</title>
        <authorList>
            <person name="Hara Y"/>
            <person name="Yamaguchi K"/>
            <person name="Onimaru K"/>
            <person name="Kadota M"/>
            <person name="Koyanagi M"/>
            <person name="Keeley SD"/>
            <person name="Tatsumi K"/>
            <person name="Tanaka K"/>
            <person name="Motone F"/>
            <person name="Kageyama Y"/>
            <person name="Nozu R"/>
            <person name="Adachi N"/>
            <person name="Nishimura O"/>
            <person name="Nakagawa R"/>
            <person name="Tanegashima C"/>
            <person name="Kiyatake I"/>
            <person name="Matsumoto R"/>
            <person name="Murakumo K"/>
            <person name="Nishida K"/>
            <person name="Terakita A"/>
            <person name="Kuratani S"/>
            <person name="Sato K"/>
            <person name="Hyodo S Kuraku.S."/>
        </authorList>
    </citation>
    <scope>NUCLEOTIDE SEQUENCE [LARGE SCALE GENOMIC DNA]</scope>
</reference>
<protein>
    <submittedName>
        <fullName evidence="1">Uncharacterized protein</fullName>
    </submittedName>
</protein>
<dbReference type="Proteomes" id="UP000287033">
    <property type="component" value="Unassembled WGS sequence"/>
</dbReference>
<feature type="non-terminal residue" evidence="1">
    <location>
        <position position="1"/>
    </location>
</feature>
<comment type="caution">
    <text evidence="1">The sequence shown here is derived from an EMBL/GenBank/DDBJ whole genome shotgun (WGS) entry which is preliminary data.</text>
</comment>
<dbReference type="AlphaFoldDB" id="A0A401T814"/>
<accession>A0A401T814</accession>
<sequence length="78" mass="8800">NEEYGVGTTIVYDLKNQKDQLLKTCGEKAFADHEAAENDIGEFAKLVADESLSPEQIYNADEAALYWRYVPRTNTRNG</sequence>
<dbReference type="OrthoDB" id="6426109at2759"/>
<name>A0A401T814_CHIPU</name>
<organism evidence="1 2">
    <name type="scientific">Chiloscyllium punctatum</name>
    <name type="common">Brownbanded bambooshark</name>
    <name type="synonym">Hemiscyllium punctatum</name>
    <dbReference type="NCBI Taxonomy" id="137246"/>
    <lineage>
        <taxon>Eukaryota</taxon>
        <taxon>Metazoa</taxon>
        <taxon>Chordata</taxon>
        <taxon>Craniata</taxon>
        <taxon>Vertebrata</taxon>
        <taxon>Chondrichthyes</taxon>
        <taxon>Elasmobranchii</taxon>
        <taxon>Galeomorphii</taxon>
        <taxon>Galeoidea</taxon>
        <taxon>Orectolobiformes</taxon>
        <taxon>Hemiscylliidae</taxon>
        <taxon>Chiloscyllium</taxon>
    </lineage>
</organism>
<dbReference type="STRING" id="137246.A0A401T814"/>
<keyword evidence="2" id="KW-1185">Reference proteome</keyword>
<dbReference type="EMBL" id="BEZZ01016329">
    <property type="protein sequence ID" value="GCC38789.1"/>
    <property type="molecule type" value="Genomic_DNA"/>
</dbReference>